<accession>A0AAU7RN83</accession>
<gene>
    <name evidence="1" type="ORF">ABM479_12645</name>
</gene>
<evidence type="ECO:0000313" key="1">
    <source>
        <dbReference type="EMBL" id="XBT91659.1"/>
    </source>
</evidence>
<proteinExistence type="predicted"/>
<name>A0AAU7RN83_9HYPH</name>
<dbReference type="EMBL" id="CP157960">
    <property type="protein sequence ID" value="XBT91659.1"/>
    <property type="molecule type" value="Genomic_DNA"/>
</dbReference>
<protein>
    <submittedName>
        <fullName evidence="1">Uncharacterized protein</fullName>
    </submittedName>
</protein>
<dbReference type="AlphaFoldDB" id="A0AAU7RN83"/>
<reference evidence="1" key="1">
    <citation type="submission" date="2024-06" db="EMBL/GenBank/DDBJ databases">
        <authorList>
            <person name="Li T."/>
            <person name="Gao R."/>
        </authorList>
    </citation>
    <scope>NUCLEOTIDE SEQUENCE</scope>
    <source>
        <strain evidence="1">ZPR3</strain>
    </source>
</reference>
<organism evidence="1">
    <name type="scientific">Rhizobium sp. ZPR3</name>
    <dbReference type="NCBI Taxonomy" id="3158967"/>
    <lineage>
        <taxon>Bacteria</taxon>
        <taxon>Pseudomonadati</taxon>
        <taxon>Pseudomonadota</taxon>
        <taxon>Alphaproteobacteria</taxon>
        <taxon>Hyphomicrobiales</taxon>
        <taxon>Rhizobiaceae</taxon>
        <taxon>Rhizobium/Agrobacterium group</taxon>
        <taxon>Rhizobium</taxon>
    </lineage>
</organism>
<sequence>MADAAREAFYGKVLARVTGRGNRRRQEGCRPGDCGIGRSTGSGKRLEGWRGAWSAIRRMELPTVCRGFGFDHILAHKRKMVAHFSRWVGQERCGRNPAGLAAHHMGLAVLLAVSRLFGGADDGQASIRQAVLRKFQRR</sequence>
<dbReference type="RefSeq" id="WP_349956263.1">
    <property type="nucleotide sequence ID" value="NZ_CP157960.1"/>
</dbReference>